<dbReference type="OrthoDB" id="48231at2"/>
<keyword evidence="5 6" id="KW-0472">Membrane</keyword>
<comment type="similarity">
    <text evidence="6">Belongs to the UPF0316 family.</text>
</comment>
<protein>
    <recommendedName>
        <fullName evidence="6">UPF0316 protein TICRE_08250</fullName>
    </recommendedName>
</protein>
<evidence type="ECO:0000256" key="5">
    <source>
        <dbReference type="ARBA" id="ARBA00023136"/>
    </source>
</evidence>
<evidence type="ECO:0000256" key="4">
    <source>
        <dbReference type="ARBA" id="ARBA00022989"/>
    </source>
</evidence>
<dbReference type="AlphaFoldDB" id="A0A1U7M714"/>
<evidence type="ECO:0000313" key="9">
    <source>
        <dbReference type="EMBL" id="OLS03124.1"/>
    </source>
</evidence>
<dbReference type="Pfam" id="PF18955">
    <property type="entry name" value="DUF5698"/>
    <property type="match status" value="1"/>
</dbReference>
<keyword evidence="10" id="KW-1185">Reference proteome</keyword>
<comment type="subcellular location">
    <subcellularLocation>
        <location evidence="1 6">Cell membrane</location>
        <topology evidence="1 6">Multi-pass membrane protein</topology>
    </subcellularLocation>
</comment>
<dbReference type="Proteomes" id="UP000186112">
    <property type="component" value="Unassembled WGS sequence"/>
</dbReference>
<dbReference type="CDD" id="cd16381">
    <property type="entry name" value="YitT_C_like_1"/>
    <property type="match status" value="1"/>
</dbReference>
<comment type="caution">
    <text evidence="9">The sequence shown here is derived from an EMBL/GenBank/DDBJ whole genome shotgun (WGS) entry which is preliminary data.</text>
</comment>
<dbReference type="InterPro" id="IPR022930">
    <property type="entry name" value="UPF0316"/>
</dbReference>
<evidence type="ECO:0000256" key="1">
    <source>
        <dbReference type="ARBA" id="ARBA00004651"/>
    </source>
</evidence>
<proteinExistence type="inferred from homology"/>
<evidence type="ECO:0000313" key="10">
    <source>
        <dbReference type="Proteomes" id="UP000186112"/>
    </source>
</evidence>
<dbReference type="RefSeq" id="WP_075725429.1">
    <property type="nucleotide sequence ID" value="NZ_LTDM01000011.1"/>
</dbReference>
<evidence type="ECO:0000256" key="2">
    <source>
        <dbReference type="ARBA" id="ARBA00022475"/>
    </source>
</evidence>
<reference evidence="9 10" key="1">
    <citation type="submission" date="2016-02" db="EMBL/GenBank/DDBJ databases">
        <title>Genome sequence of Tissierella creatinophila DSM 6911.</title>
        <authorList>
            <person name="Poehlein A."/>
            <person name="Daniel R."/>
        </authorList>
    </citation>
    <scope>NUCLEOTIDE SEQUENCE [LARGE SCALE GENOMIC DNA]</scope>
    <source>
        <strain evidence="9 10">DSM 6911</strain>
    </source>
</reference>
<dbReference type="EMBL" id="LTDM01000011">
    <property type="protein sequence ID" value="OLS03124.1"/>
    <property type="molecule type" value="Genomic_DNA"/>
</dbReference>
<accession>A0A1U7M714</accession>
<dbReference type="PANTHER" id="PTHR40060:SF1">
    <property type="entry name" value="UPF0316 PROTEIN YEBE"/>
    <property type="match status" value="1"/>
</dbReference>
<evidence type="ECO:0000259" key="7">
    <source>
        <dbReference type="Pfam" id="PF10035"/>
    </source>
</evidence>
<dbReference type="HAMAP" id="MF_01515">
    <property type="entry name" value="UPF0316"/>
    <property type="match status" value="1"/>
</dbReference>
<dbReference type="GO" id="GO:0005886">
    <property type="term" value="C:plasma membrane"/>
    <property type="evidence" value="ECO:0007669"/>
    <property type="project" value="UniProtKB-SubCell"/>
</dbReference>
<keyword evidence="3 6" id="KW-0812">Transmembrane</keyword>
<sequence>MGGYFFIFFARVIDMSLSTIRMLMVVQGRKIQAAVIGFFEATIYIAALGKVMGSLNDPWKLLAYGLGFACGNIVGITIENKIALGNLEAQIVLRGTENDYLVDKLRENKFGVTVIEGQGKEGPKDVLIIALNRKDLSRLQKIVHDFDKRIFITVNNINPISGGYFYNTKKK</sequence>
<gene>
    <name evidence="9" type="ORF">TICRE_08250</name>
</gene>
<evidence type="ECO:0000256" key="6">
    <source>
        <dbReference type="HAMAP-Rule" id="MF_01515"/>
    </source>
</evidence>
<dbReference type="PANTHER" id="PTHR40060">
    <property type="entry name" value="UPF0316 PROTEIN YEBE"/>
    <property type="match status" value="1"/>
</dbReference>
<evidence type="ECO:0000259" key="8">
    <source>
        <dbReference type="Pfam" id="PF18955"/>
    </source>
</evidence>
<organism evidence="9 10">
    <name type="scientific">Tissierella creatinophila DSM 6911</name>
    <dbReference type="NCBI Taxonomy" id="1123403"/>
    <lineage>
        <taxon>Bacteria</taxon>
        <taxon>Bacillati</taxon>
        <taxon>Bacillota</taxon>
        <taxon>Tissierellia</taxon>
        <taxon>Tissierellales</taxon>
        <taxon>Tissierellaceae</taxon>
        <taxon>Tissierella</taxon>
    </lineage>
</organism>
<dbReference type="Gene3D" id="3.30.70.120">
    <property type="match status" value="1"/>
</dbReference>
<keyword evidence="2 6" id="KW-1003">Cell membrane</keyword>
<evidence type="ECO:0000256" key="3">
    <source>
        <dbReference type="ARBA" id="ARBA00022692"/>
    </source>
</evidence>
<dbReference type="InterPro" id="IPR044035">
    <property type="entry name" value="DUF5698"/>
</dbReference>
<dbReference type="InterPro" id="IPR015867">
    <property type="entry name" value="N-reg_PII/ATP_PRibTrfase_C"/>
</dbReference>
<keyword evidence="4 6" id="KW-1133">Transmembrane helix</keyword>
<feature type="domain" description="DUF5698" evidence="8">
    <location>
        <begin position="19"/>
        <end position="76"/>
    </location>
</feature>
<name>A0A1U7M714_TISCR</name>
<dbReference type="Pfam" id="PF10035">
    <property type="entry name" value="DUF2179"/>
    <property type="match status" value="1"/>
</dbReference>
<feature type="domain" description="DUF2179" evidence="7">
    <location>
        <begin position="110"/>
        <end position="162"/>
    </location>
</feature>
<dbReference type="InterPro" id="IPR019264">
    <property type="entry name" value="DUF2179"/>
</dbReference>